<dbReference type="Proteomes" id="UP000518288">
    <property type="component" value="Unassembled WGS sequence"/>
</dbReference>
<keyword evidence="4" id="KW-0175">Coiled coil</keyword>
<dbReference type="SUPFAM" id="SSF116734">
    <property type="entry name" value="DNA methylase specificity domain"/>
    <property type="match status" value="2"/>
</dbReference>
<accession>A0A7Y9UCE9</accession>
<evidence type="ECO:0000256" key="2">
    <source>
        <dbReference type="ARBA" id="ARBA00022747"/>
    </source>
</evidence>
<dbReference type="PANTHER" id="PTHR30408:SF12">
    <property type="entry name" value="TYPE I RESTRICTION ENZYME MJAVIII SPECIFICITY SUBUNIT"/>
    <property type="match status" value="1"/>
</dbReference>
<dbReference type="Pfam" id="PF01420">
    <property type="entry name" value="Methylase_S"/>
    <property type="match status" value="1"/>
</dbReference>
<organism evidence="6 7">
    <name type="scientific">Sphaerotilus montanus</name>
    <dbReference type="NCBI Taxonomy" id="522889"/>
    <lineage>
        <taxon>Bacteria</taxon>
        <taxon>Pseudomonadati</taxon>
        <taxon>Pseudomonadota</taxon>
        <taxon>Betaproteobacteria</taxon>
        <taxon>Burkholderiales</taxon>
        <taxon>Sphaerotilaceae</taxon>
        <taxon>Sphaerotilus</taxon>
    </lineage>
</organism>
<dbReference type="CDD" id="cd17246">
    <property type="entry name" value="RMtype1_S_SonII-TRD2-CR2_like"/>
    <property type="match status" value="1"/>
</dbReference>
<dbReference type="EC" id="3.1.21.3" evidence="6"/>
<protein>
    <submittedName>
        <fullName evidence="6">Type I restriction enzyme S subunit</fullName>
        <ecNumber evidence="6">3.1.21.3</ecNumber>
    </submittedName>
</protein>
<proteinExistence type="inferred from homology"/>
<evidence type="ECO:0000256" key="3">
    <source>
        <dbReference type="ARBA" id="ARBA00023125"/>
    </source>
</evidence>
<dbReference type="PANTHER" id="PTHR30408">
    <property type="entry name" value="TYPE-1 RESTRICTION ENZYME ECOKI SPECIFICITY PROTEIN"/>
    <property type="match status" value="1"/>
</dbReference>
<dbReference type="Gene3D" id="1.10.287.1120">
    <property type="entry name" value="Bipartite methylase S protein"/>
    <property type="match status" value="1"/>
</dbReference>
<dbReference type="GO" id="GO:0009035">
    <property type="term" value="F:type I site-specific deoxyribonuclease activity"/>
    <property type="evidence" value="ECO:0007669"/>
    <property type="project" value="UniProtKB-EC"/>
</dbReference>
<feature type="domain" description="Type I restriction modification DNA specificity" evidence="5">
    <location>
        <begin position="70"/>
        <end position="247"/>
    </location>
</feature>
<dbReference type="InterPro" id="IPR044946">
    <property type="entry name" value="Restrct_endonuc_typeI_TRD_sf"/>
</dbReference>
<name>A0A7Y9UCE9_9BURK</name>
<dbReference type="GO" id="GO:0003677">
    <property type="term" value="F:DNA binding"/>
    <property type="evidence" value="ECO:0007669"/>
    <property type="project" value="UniProtKB-KW"/>
</dbReference>
<evidence type="ECO:0000313" key="7">
    <source>
        <dbReference type="Proteomes" id="UP000518288"/>
    </source>
</evidence>
<dbReference type="EMBL" id="JACCFH010000001">
    <property type="protein sequence ID" value="NYG33494.1"/>
    <property type="molecule type" value="Genomic_DNA"/>
</dbReference>
<keyword evidence="7" id="KW-1185">Reference proteome</keyword>
<dbReference type="RefSeq" id="WP_179634258.1">
    <property type="nucleotide sequence ID" value="NZ_JACCFH010000001.1"/>
</dbReference>
<dbReference type="InterPro" id="IPR052021">
    <property type="entry name" value="Type-I_RS_S_subunit"/>
</dbReference>
<dbReference type="GO" id="GO:0009307">
    <property type="term" value="P:DNA restriction-modification system"/>
    <property type="evidence" value="ECO:0007669"/>
    <property type="project" value="UniProtKB-KW"/>
</dbReference>
<dbReference type="InterPro" id="IPR000055">
    <property type="entry name" value="Restrct_endonuc_typeI_TRD"/>
</dbReference>
<gene>
    <name evidence="6" type="ORF">BDD16_002480</name>
</gene>
<sequence>MLRIIANQERINIQQIRKLLIPFPKPAEQNAIASALSDMDALLAKLDQLIAKKRDIKQAAMQEFFEKPAKNWTSRKLTDISAFITKGSTPTTYGFNWETSGVLFLRSECVSDAGIDLTQSMHISPEAHAVLKRSEVLQGDLLMTITGNVGRVVQATPECDGSNINQHIARIRINDPQINSRFVYHYFSQRRVRKDFEKITTGQAYPQLSLAQVRDCKIPMPELPEQNRIAGVLSDMDTEITALEARREKTRLIKQGMMQNLLSRQACQLMIQLT</sequence>
<keyword evidence="6" id="KW-0378">Hydrolase</keyword>
<dbReference type="Gene3D" id="3.90.220.20">
    <property type="entry name" value="DNA methylase specificity domains"/>
    <property type="match status" value="2"/>
</dbReference>
<evidence type="ECO:0000259" key="5">
    <source>
        <dbReference type="Pfam" id="PF01420"/>
    </source>
</evidence>
<evidence type="ECO:0000256" key="1">
    <source>
        <dbReference type="ARBA" id="ARBA00010923"/>
    </source>
</evidence>
<feature type="coiled-coil region" evidence="4">
    <location>
        <begin position="32"/>
        <end position="59"/>
    </location>
</feature>
<dbReference type="AlphaFoldDB" id="A0A7Y9UCE9"/>
<keyword evidence="2" id="KW-0680">Restriction system</keyword>
<keyword evidence="3" id="KW-0238">DNA-binding</keyword>
<evidence type="ECO:0000256" key="4">
    <source>
        <dbReference type="SAM" id="Coils"/>
    </source>
</evidence>
<reference evidence="6 7" key="1">
    <citation type="submission" date="2020-07" db="EMBL/GenBank/DDBJ databases">
        <title>Genomic Encyclopedia of Archaeal and Bacterial Type Strains, Phase II (KMG-II): from individual species to whole genera.</title>
        <authorList>
            <person name="Goeker M."/>
        </authorList>
    </citation>
    <scope>NUCLEOTIDE SEQUENCE [LARGE SCALE GENOMIC DNA]</scope>
    <source>
        <strain evidence="6 7">DSM 21226</strain>
    </source>
</reference>
<evidence type="ECO:0000313" key="6">
    <source>
        <dbReference type="EMBL" id="NYG33494.1"/>
    </source>
</evidence>
<comment type="similarity">
    <text evidence="1">Belongs to the type-I restriction system S methylase family.</text>
</comment>
<comment type="caution">
    <text evidence="6">The sequence shown here is derived from an EMBL/GenBank/DDBJ whole genome shotgun (WGS) entry which is preliminary data.</text>
</comment>